<dbReference type="InterPro" id="IPR011009">
    <property type="entry name" value="Kinase-like_dom_sf"/>
</dbReference>
<organism evidence="3 4">
    <name type="scientific">Saxophila tyrrhenica</name>
    <dbReference type="NCBI Taxonomy" id="1690608"/>
    <lineage>
        <taxon>Eukaryota</taxon>
        <taxon>Fungi</taxon>
        <taxon>Dikarya</taxon>
        <taxon>Ascomycota</taxon>
        <taxon>Pezizomycotina</taxon>
        <taxon>Dothideomycetes</taxon>
        <taxon>Dothideomycetidae</taxon>
        <taxon>Mycosphaerellales</taxon>
        <taxon>Extremaceae</taxon>
        <taxon>Saxophila</taxon>
    </lineage>
</organism>
<evidence type="ECO:0000256" key="1">
    <source>
        <dbReference type="SAM" id="MobiDB-lite"/>
    </source>
</evidence>
<name>A0AAV9PC98_9PEZI</name>
<evidence type="ECO:0000259" key="2">
    <source>
        <dbReference type="Pfam" id="PF01636"/>
    </source>
</evidence>
<dbReference type="Proteomes" id="UP001337655">
    <property type="component" value="Unassembled WGS sequence"/>
</dbReference>
<keyword evidence="4" id="KW-1185">Reference proteome</keyword>
<dbReference type="Pfam" id="PF01636">
    <property type="entry name" value="APH"/>
    <property type="match status" value="1"/>
</dbReference>
<dbReference type="InterPro" id="IPR051678">
    <property type="entry name" value="AGP_Transferase"/>
</dbReference>
<gene>
    <name evidence="3" type="ORF">LTR77_004298</name>
</gene>
<dbReference type="PANTHER" id="PTHR21310:SF51">
    <property type="entry name" value="AMINOGLYCOSIDE PHOSPHOTRANSFERASE DOMAIN-CONTAINING PROTEIN"/>
    <property type="match status" value="1"/>
</dbReference>
<sequence>MAPDQPAEEDLLVFAGGVEGSPSDGSSSQSSGVIFTTALDYESPEFGSENRDRYEYWGPTREISEAALVSLLQKHSSAIHGRALCGEWTLLTRKSGTYSSAYILEAGHGTKVVVRVPASGWRMRWNKIDAETLRTTAQTMRLIGERTSIPLPQTLAWDDSMENEIGAPYTLITHPEGINACRTWHSDKGPTPKETRRQNLLRTLAQAVSELRVLRFSKGGNLWFEGEREDVPVVVDRWALRADGWIILRAFKRIRAYRSVKEKLKEDVRRQMIKKGHPATPETRGIAVVFKLMMKAFVEATELPPSTPAFVLVHPDFDIQNLLTDEAGTSPASSTGMALAGDWYPHFQFPPAPGMYKAKGGPEDLDKYRKDYAKYLHEASDGAFETCFTTKSHIYRALLSSSMKGWTASQFVYNVLADIMDEQQRQAFATAIGERGFVEGEEEALRDVLLQYFAPVSPTEFADGHG</sequence>
<feature type="domain" description="Aminoglycoside phosphotransferase" evidence="2">
    <location>
        <begin position="94"/>
        <end position="326"/>
    </location>
</feature>
<dbReference type="PANTHER" id="PTHR21310">
    <property type="entry name" value="AMINOGLYCOSIDE PHOSPHOTRANSFERASE-RELATED-RELATED"/>
    <property type="match status" value="1"/>
</dbReference>
<dbReference type="SUPFAM" id="SSF56112">
    <property type="entry name" value="Protein kinase-like (PK-like)"/>
    <property type="match status" value="1"/>
</dbReference>
<protein>
    <recommendedName>
        <fullName evidence="2">Aminoglycoside phosphotransferase domain-containing protein</fullName>
    </recommendedName>
</protein>
<evidence type="ECO:0000313" key="3">
    <source>
        <dbReference type="EMBL" id="KAK5171154.1"/>
    </source>
</evidence>
<feature type="region of interest" description="Disordered" evidence="1">
    <location>
        <begin position="1"/>
        <end position="30"/>
    </location>
</feature>
<dbReference type="GeneID" id="89925644"/>
<dbReference type="AlphaFoldDB" id="A0AAV9PC98"/>
<evidence type="ECO:0000313" key="4">
    <source>
        <dbReference type="Proteomes" id="UP001337655"/>
    </source>
</evidence>
<feature type="compositionally biased region" description="Low complexity" evidence="1">
    <location>
        <begin position="20"/>
        <end position="30"/>
    </location>
</feature>
<dbReference type="RefSeq" id="XP_064660182.1">
    <property type="nucleotide sequence ID" value="XM_064801552.1"/>
</dbReference>
<feature type="compositionally biased region" description="Acidic residues" evidence="1">
    <location>
        <begin position="1"/>
        <end position="11"/>
    </location>
</feature>
<accession>A0AAV9PC98</accession>
<comment type="caution">
    <text evidence="3">The sequence shown here is derived from an EMBL/GenBank/DDBJ whole genome shotgun (WGS) entry which is preliminary data.</text>
</comment>
<reference evidence="3 4" key="1">
    <citation type="submission" date="2023-08" db="EMBL/GenBank/DDBJ databases">
        <title>Black Yeasts Isolated from many extreme environments.</title>
        <authorList>
            <person name="Coleine C."/>
            <person name="Stajich J.E."/>
            <person name="Selbmann L."/>
        </authorList>
    </citation>
    <scope>NUCLEOTIDE SEQUENCE [LARGE SCALE GENOMIC DNA]</scope>
    <source>
        <strain evidence="3 4">CCFEE 5935</strain>
    </source>
</reference>
<dbReference type="InterPro" id="IPR002575">
    <property type="entry name" value="Aminoglycoside_PTrfase"/>
</dbReference>
<dbReference type="EMBL" id="JAVRRT010000006">
    <property type="protein sequence ID" value="KAK5171154.1"/>
    <property type="molecule type" value="Genomic_DNA"/>
</dbReference>
<proteinExistence type="predicted"/>